<dbReference type="AlphaFoldDB" id="A0A3B1C3U9"/>
<dbReference type="Gene3D" id="3.40.190.10">
    <property type="entry name" value="Periplasmic binding protein-like II"/>
    <property type="match status" value="2"/>
</dbReference>
<dbReference type="SUPFAM" id="SSF53850">
    <property type="entry name" value="Periplasmic binding protein-like II"/>
    <property type="match status" value="1"/>
</dbReference>
<evidence type="ECO:0000313" key="1">
    <source>
        <dbReference type="EMBL" id="VAX18704.1"/>
    </source>
</evidence>
<reference evidence="1" key="1">
    <citation type="submission" date="2018-06" db="EMBL/GenBank/DDBJ databases">
        <authorList>
            <person name="Zhirakovskaya E."/>
        </authorList>
    </citation>
    <scope>NUCLEOTIDE SEQUENCE</scope>
</reference>
<dbReference type="EMBL" id="UOGC01000076">
    <property type="protein sequence ID" value="VAX18704.1"/>
    <property type="molecule type" value="Genomic_DNA"/>
</dbReference>
<protein>
    <submittedName>
        <fullName evidence="1">ABC transporter, substrate-binding protein (Cluster 12, methionine/phosphonates)</fullName>
    </submittedName>
</protein>
<name>A0A3B1C3U9_9ZZZZ</name>
<proteinExistence type="predicted"/>
<organism evidence="1">
    <name type="scientific">hydrothermal vent metagenome</name>
    <dbReference type="NCBI Taxonomy" id="652676"/>
    <lineage>
        <taxon>unclassified sequences</taxon>
        <taxon>metagenomes</taxon>
        <taxon>ecological metagenomes</taxon>
    </lineage>
</organism>
<dbReference type="Pfam" id="PF12974">
    <property type="entry name" value="Phosphonate-bd"/>
    <property type="match status" value="1"/>
</dbReference>
<feature type="non-terminal residue" evidence="1">
    <location>
        <position position="138"/>
    </location>
</feature>
<gene>
    <name evidence="1" type="ORF">MNBD_NITROSPINAE01-399</name>
</gene>
<accession>A0A3B1C3U9</accession>
<sequence length="138" mass="15330">MPYTMTISPDFKPDLISGWYIFNTWLQKQIGESIHIEMVNDFKELANAIDKDSIDLIYANPCDITKLIREKSFTPIAKPVGAHDETVIIIREDNPVSDIESLPGSVKIAMTDVPNVNTIGVILLESANITPADIETIT</sequence>